<proteinExistence type="predicted"/>
<reference evidence="2 3" key="1">
    <citation type="submission" date="2019-07" db="EMBL/GenBank/DDBJ databases">
        <authorList>
            <person name="Huq M.A."/>
        </authorList>
    </citation>
    <scope>NUCLEOTIDE SEQUENCE [LARGE SCALE GENOMIC DNA]</scope>
    <source>
        <strain evidence="2 3">MAH-19</strain>
    </source>
</reference>
<comment type="caution">
    <text evidence="2">The sequence shown here is derived from an EMBL/GenBank/DDBJ whole genome shotgun (WGS) entry which is preliminary data.</text>
</comment>
<gene>
    <name evidence="2" type="ORF">FO440_05665</name>
</gene>
<accession>A0A556MUY8</accession>
<organism evidence="2 3">
    <name type="scientific">Mucilaginibacter corticis</name>
    <dbReference type="NCBI Taxonomy" id="2597670"/>
    <lineage>
        <taxon>Bacteria</taxon>
        <taxon>Pseudomonadati</taxon>
        <taxon>Bacteroidota</taxon>
        <taxon>Sphingobacteriia</taxon>
        <taxon>Sphingobacteriales</taxon>
        <taxon>Sphingobacteriaceae</taxon>
        <taxon>Mucilaginibacter</taxon>
    </lineage>
</organism>
<protein>
    <submittedName>
        <fullName evidence="2">Uncharacterized protein</fullName>
    </submittedName>
</protein>
<dbReference type="EMBL" id="VLPK01000001">
    <property type="protein sequence ID" value="TSJ43675.1"/>
    <property type="molecule type" value="Genomic_DNA"/>
</dbReference>
<sequence length="140" mass="15403">MKPILLVVAAFAFLSVSVFAQQYDGIKLSTDKPEAGQKISFVYTGIFAKKIYPQITLYYECKGGINGGWKCLDIKHNGAQIEGSFTLPDSTLAFSLKPDNNLASKEIFIFNVFKNGKEAKGALIASAMLYTCGIYDNRKL</sequence>
<feature type="chain" id="PRO_5022141119" evidence="1">
    <location>
        <begin position="21"/>
        <end position="140"/>
    </location>
</feature>
<feature type="signal peptide" evidence="1">
    <location>
        <begin position="1"/>
        <end position="20"/>
    </location>
</feature>
<name>A0A556MUY8_9SPHI</name>
<evidence type="ECO:0000313" key="2">
    <source>
        <dbReference type="EMBL" id="TSJ43675.1"/>
    </source>
</evidence>
<dbReference type="Proteomes" id="UP000318733">
    <property type="component" value="Unassembled WGS sequence"/>
</dbReference>
<keyword evidence="3" id="KW-1185">Reference proteome</keyword>
<dbReference type="AlphaFoldDB" id="A0A556MUY8"/>
<dbReference type="RefSeq" id="WP_144247241.1">
    <property type="nucleotide sequence ID" value="NZ_VLPK01000001.1"/>
</dbReference>
<evidence type="ECO:0000256" key="1">
    <source>
        <dbReference type="SAM" id="SignalP"/>
    </source>
</evidence>
<keyword evidence="1" id="KW-0732">Signal</keyword>
<evidence type="ECO:0000313" key="3">
    <source>
        <dbReference type="Proteomes" id="UP000318733"/>
    </source>
</evidence>